<keyword evidence="1" id="KW-0175">Coiled coil</keyword>
<proteinExistence type="predicted"/>
<dbReference type="EMBL" id="CAJPIN010085608">
    <property type="protein sequence ID" value="CAG2068271.1"/>
    <property type="molecule type" value="Genomic_DNA"/>
</dbReference>
<sequence length="97" mass="11633">AERKKMDRMKATQEKETKNREHELSSLRTKLRSLESNTGITSKKIQEEYQTKIEKLEEDLSREKQEYEDLTAKYEILEEEHVGTKSQLVKDKELVYR</sequence>
<feature type="coiled-coil region" evidence="1">
    <location>
        <begin position="46"/>
        <end position="87"/>
    </location>
</feature>
<accession>A0ABN7PNL6</accession>
<feature type="compositionally biased region" description="Basic and acidic residues" evidence="2">
    <location>
        <begin position="1"/>
        <end position="25"/>
    </location>
</feature>
<keyword evidence="4" id="KW-1185">Reference proteome</keyword>
<dbReference type="Proteomes" id="UP001153148">
    <property type="component" value="Unassembled WGS sequence"/>
</dbReference>
<gene>
    <name evidence="3" type="ORF">TPAB3V08_LOCUS15214</name>
</gene>
<comment type="caution">
    <text evidence="3">The sequence shown here is derived from an EMBL/GenBank/DDBJ whole genome shotgun (WGS) entry which is preliminary data.</text>
</comment>
<evidence type="ECO:0000313" key="3">
    <source>
        <dbReference type="EMBL" id="CAG2068271.1"/>
    </source>
</evidence>
<evidence type="ECO:0000313" key="4">
    <source>
        <dbReference type="Proteomes" id="UP001153148"/>
    </source>
</evidence>
<feature type="region of interest" description="Disordered" evidence="2">
    <location>
        <begin position="1"/>
        <end position="26"/>
    </location>
</feature>
<name>A0ABN7PNL6_TIMPD</name>
<reference evidence="3" key="1">
    <citation type="submission" date="2021-03" db="EMBL/GenBank/DDBJ databases">
        <authorList>
            <person name="Tran Van P."/>
        </authorList>
    </citation>
    <scope>NUCLEOTIDE SEQUENCE</scope>
</reference>
<evidence type="ECO:0000256" key="1">
    <source>
        <dbReference type="SAM" id="Coils"/>
    </source>
</evidence>
<organism evidence="3 4">
    <name type="scientific">Timema podura</name>
    <name type="common">Walking stick</name>
    <dbReference type="NCBI Taxonomy" id="61482"/>
    <lineage>
        <taxon>Eukaryota</taxon>
        <taxon>Metazoa</taxon>
        <taxon>Ecdysozoa</taxon>
        <taxon>Arthropoda</taxon>
        <taxon>Hexapoda</taxon>
        <taxon>Insecta</taxon>
        <taxon>Pterygota</taxon>
        <taxon>Neoptera</taxon>
        <taxon>Polyneoptera</taxon>
        <taxon>Phasmatodea</taxon>
        <taxon>Timematodea</taxon>
        <taxon>Timematoidea</taxon>
        <taxon>Timematidae</taxon>
        <taxon>Timema</taxon>
    </lineage>
</organism>
<evidence type="ECO:0000256" key="2">
    <source>
        <dbReference type="SAM" id="MobiDB-lite"/>
    </source>
</evidence>
<protein>
    <submittedName>
        <fullName evidence="3">Uncharacterized protein</fullName>
    </submittedName>
</protein>
<feature type="non-terminal residue" evidence="3">
    <location>
        <position position="1"/>
    </location>
</feature>